<dbReference type="Gene3D" id="1.10.1510.10">
    <property type="entry name" value="Uncharacterised protein YqeY/AIM41 PF09424, N-terminal domain"/>
    <property type="match status" value="1"/>
</dbReference>
<evidence type="ECO:0000313" key="1">
    <source>
        <dbReference type="EMBL" id="OBB33663.1"/>
    </source>
</evidence>
<keyword evidence="1" id="KW-0808">Transferase</keyword>
<proteinExistence type="predicted"/>
<dbReference type="RefSeq" id="WP_064929510.1">
    <property type="nucleotide sequence ID" value="NZ_LZSO01000008.1"/>
</dbReference>
<dbReference type="EMBL" id="LZSO01000008">
    <property type="protein sequence ID" value="OBB33663.1"/>
    <property type="molecule type" value="Genomic_DNA"/>
</dbReference>
<name>A0A1A0RHX0_MYCPR</name>
<dbReference type="AlphaFoldDB" id="A0A1A0RHX0"/>
<dbReference type="STRING" id="43304.GCA_001403655_02066"/>
<comment type="caution">
    <text evidence="1">The sequence shown here is derived from an EMBL/GenBank/DDBJ whole genome shotgun (WGS) entry which is preliminary data.</text>
</comment>
<accession>A0A1A0RHX0</accession>
<organism evidence="1 2">
    <name type="scientific">Mycolicibacterium peregrinum</name>
    <name type="common">Mycobacterium peregrinum</name>
    <dbReference type="NCBI Taxonomy" id="43304"/>
    <lineage>
        <taxon>Bacteria</taxon>
        <taxon>Bacillati</taxon>
        <taxon>Actinomycetota</taxon>
        <taxon>Actinomycetes</taxon>
        <taxon>Mycobacteriales</taxon>
        <taxon>Mycobacteriaceae</taxon>
        <taxon>Mycolicibacterium</taxon>
    </lineage>
</organism>
<reference evidence="2" key="1">
    <citation type="submission" date="2016-06" db="EMBL/GenBank/DDBJ databases">
        <authorList>
            <person name="Sutton G."/>
            <person name="Brinkac L."/>
            <person name="Sanka R."/>
            <person name="Adams M."/>
            <person name="Lau E."/>
            <person name="Mehaffy C."/>
            <person name="Tameris M."/>
            <person name="Hatherill M."/>
            <person name="Hanekom W."/>
            <person name="Mahomed H."/>
            <person name="Mcshane H."/>
        </authorList>
    </citation>
    <scope>NUCLEOTIDE SEQUENCE [LARGE SCALE GENOMIC DNA]</scope>
    <source>
        <strain evidence="2">852002-51209_SCH5440388</strain>
    </source>
</reference>
<dbReference type="Proteomes" id="UP000093902">
    <property type="component" value="Unassembled WGS sequence"/>
</dbReference>
<dbReference type="InterPro" id="IPR042184">
    <property type="entry name" value="YqeY/Aim41_N"/>
</dbReference>
<evidence type="ECO:0000313" key="2">
    <source>
        <dbReference type="Proteomes" id="UP000093902"/>
    </source>
</evidence>
<dbReference type="GO" id="GO:0016740">
    <property type="term" value="F:transferase activity"/>
    <property type="evidence" value="ECO:0007669"/>
    <property type="project" value="UniProtKB-KW"/>
</dbReference>
<dbReference type="OrthoDB" id="4627951at2"/>
<protein>
    <submittedName>
        <fullName evidence="1">Glutamyl-tRNA amidotransferase</fullName>
    </submittedName>
</protein>
<sequence>MTPAELWRDRLRESLLSARKSRDAISVTALRSALSAIDNAETPQADQTDTRIGGTIAGAVSGVGSTEIARRELSDAEIRGLIQAEVDELLSAASEYIANGHPERASDLQSQAAVLTQVLSQAPEVV</sequence>
<gene>
    <name evidence="1" type="ORF">A5792_11200</name>
</gene>